<comment type="caution">
    <text evidence="3">The sequence shown here is derived from an EMBL/GenBank/DDBJ whole genome shotgun (WGS) entry which is preliminary data.</text>
</comment>
<protein>
    <recommendedName>
        <fullName evidence="2">CTLH/CRA C-terminal to LisH motif domain-containing protein</fullName>
    </recommendedName>
</protein>
<dbReference type="GO" id="GO:0043161">
    <property type="term" value="P:proteasome-mediated ubiquitin-dependent protein catabolic process"/>
    <property type="evidence" value="ECO:0007669"/>
    <property type="project" value="InterPro"/>
</dbReference>
<accession>A0A9P0W002</accession>
<name>A0A9P0W002_9ASCO</name>
<dbReference type="GO" id="GO:0005737">
    <property type="term" value="C:cytoplasm"/>
    <property type="evidence" value="ECO:0007669"/>
    <property type="project" value="TreeGrafter"/>
</dbReference>
<reference evidence="3" key="1">
    <citation type="submission" date="2022-03" db="EMBL/GenBank/DDBJ databases">
        <authorList>
            <person name="Legras J.-L."/>
            <person name="Devillers H."/>
            <person name="Grondin C."/>
        </authorList>
    </citation>
    <scope>NUCLEOTIDE SEQUENCE</scope>
    <source>
        <strain evidence="3">CLIB 1423</strain>
    </source>
</reference>
<keyword evidence="4" id="KW-1185">Reference proteome</keyword>
<dbReference type="InterPro" id="IPR045098">
    <property type="entry name" value="Fyv10_fam"/>
</dbReference>
<sequence>MSLLSALDKEIGIFKVSGDATFTSLISETDSFVAELKSFEAELEQQLHNEEHETISESTVKVRPLEKLTNEWYKNSISSIKTYNTSINKFSKNILNNPKFLIDLDDAYTYPLNLNNFEIPVKGEINSMATITTATSNYHELNKAVVLHLLKTCQSEIVEDLIAKIPANNDDAAFIDQRTLASFQELKRIVDDILINHKLKDAIDWLASKASLTDSNEYSKNLELEFKFHILQYALILNGNGTSSNSFDQYKFESAFEAYMYTLEHFSKFYSKYTNEFDKMILLLCFVNPNASAGSKEEPQLEDLFNMMKGSIGVGSNERRGTGRLSPPLPSSASSGLKTNRSDQISSFVEEILVSFQTIHKNQPLFTFLAYEFISEYCKEMKLSNNSSLFQSILAGFYNLPNFYKYSKIQQKLGRATLGSGAGVAGAAQQQLQSEIKYEDDDDEDPSTKRKPLPHMFNGIGVAPYSYELPFQLPDSNSELFNFHPIFICPVSKEQLIPITISEEMIADRKRKRIDRKSLSPNLSDSVSVANLDYISKNSDADSMYDNRIVDSQITLSSRASQVVVLKFCQHLALRDSVLQLSKKGTEIFKCHYCYKKHKLTDVSDAFFIDI</sequence>
<organism evidence="3 4">
    <name type="scientific">[Candida] railenensis</name>
    <dbReference type="NCBI Taxonomy" id="45579"/>
    <lineage>
        <taxon>Eukaryota</taxon>
        <taxon>Fungi</taxon>
        <taxon>Dikarya</taxon>
        <taxon>Ascomycota</taxon>
        <taxon>Saccharomycotina</taxon>
        <taxon>Pichiomycetes</taxon>
        <taxon>Debaryomycetaceae</taxon>
        <taxon>Kurtzmaniella</taxon>
    </lineage>
</organism>
<dbReference type="GO" id="GO:0005634">
    <property type="term" value="C:nucleus"/>
    <property type="evidence" value="ECO:0007669"/>
    <property type="project" value="TreeGrafter"/>
</dbReference>
<feature type="domain" description="CTLH/CRA C-terminal to LisH motif" evidence="2">
    <location>
        <begin position="182"/>
        <end position="404"/>
    </location>
</feature>
<dbReference type="InterPro" id="IPR024964">
    <property type="entry name" value="CTLH/CRA"/>
</dbReference>
<dbReference type="GO" id="GO:0004842">
    <property type="term" value="F:ubiquitin-protein transferase activity"/>
    <property type="evidence" value="ECO:0007669"/>
    <property type="project" value="InterPro"/>
</dbReference>
<dbReference type="Proteomes" id="UP000837801">
    <property type="component" value="Unassembled WGS sequence"/>
</dbReference>
<dbReference type="Pfam" id="PF10607">
    <property type="entry name" value="CTLH"/>
    <property type="match status" value="1"/>
</dbReference>
<dbReference type="PANTHER" id="PTHR12170:SF3">
    <property type="entry name" value="GH10162P"/>
    <property type="match status" value="1"/>
</dbReference>
<dbReference type="AlphaFoldDB" id="A0A9P0W002"/>
<evidence type="ECO:0000256" key="1">
    <source>
        <dbReference type="SAM" id="MobiDB-lite"/>
    </source>
</evidence>
<feature type="region of interest" description="Disordered" evidence="1">
    <location>
        <begin position="315"/>
        <end position="339"/>
    </location>
</feature>
<dbReference type="EMBL" id="CAKXYY010000030">
    <property type="protein sequence ID" value="CAH2355629.1"/>
    <property type="molecule type" value="Genomic_DNA"/>
</dbReference>
<dbReference type="GO" id="GO:0034657">
    <property type="term" value="C:GID complex"/>
    <property type="evidence" value="ECO:0007669"/>
    <property type="project" value="TreeGrafter"/>
</dbReference>
<evidence type="ECO:0000313" key="3">
    <source>
        <dbReference type="EMBL" id="CAH2355629.1"/>
    </source>
</evidence>
<evidence type="ECO:0000259" key="2">
    <source>
        <dbReference type="Pfam" id="PF10607"/>
    </source>
</evidence>
<dbReference type="PANTHER" id="PTHR12170">
    <property type="entry name" value="MACROPHAGE ERYTHROBLAST ATTACHER-RELATED"/>
    <property type="match status" value="1"/>
</dbReference>
<proteinExistence type="predicted"/>
<dbReference type="OrthoDB" id="1933281at2759"/>
<evidence type="ECO:0000313" key="4">
    <source>
        <dbReference type="Proteomes" id="UP000837801"/>
    </source>
</evidence>
<gene>
    <name evidence="3" type="ORF">CLIB1423_30S00188</name>
</gene>